<feature type="region of interest" description="Disordered" evidence="8">
    <location>
        <begin position="342"/>
        <end position="404"/>
    </location>
</feature>
<name>A0A4P9Z6K7_9FUNG</name>
<evidence type="ECO:0000256" key="7">
    <source>
        <dbReference type="ARBA" id="ARBA00023136"/>
    </source>
</evidence>
<feature type="transmembrane region" description="Helical" evidence="9">
    <location>
        <begin position="191"/>
        <end position="218"/>
    </location>
</feature>
<dbReference type="GO" id="GO:0006465">
    <property type="term" value="P:signal peptide processing"/>
    <property type="evidence" value="ECO:0007669"/>
    <property type="project" value="TreeGrafter"/>
</dbReference>
<evidence type="ECO:0000313" key="11">
    <source>
        <dbReference type="Proteomes" id="UP000278143"/>
    </source>
</evidence>
<feature type="transmembrane region" description="Helical" evidence="9">
    <location>
        <begin position="6"/>
        <end position="28"/>
    </location>
</feature>
<evidence type="ECO:0000256" key="1">
    <source>
        <dbReference type="ARBA" id="ARBA00004477"/>
    </source>
</evidence>
<protein>
    <submittedName>
        <fullName evidence="10">Signal peptide peptidase-domain-containing protein</fullName>
    </submittedName>
</protein>
<gene>
    <name evidence="10" type="ORF">SYNPS1DRAFT_20560</name>
</gene>
<feature type="compositionally biased region" description="Basic and acidic residues" evidence="8">
    <location>
        <begin position="347"/>
        <end position="374"/>
    </location>
</feature>
<feature type="transmembrane region" description="Helical" evidence="9">
    <location>
        <begin position="96"/>
        <end position="119"/>
    </location>
</feature>
<feature type="compositionally biased region" description="Acidic residues" evidence="8">
    <location>
        <begin position="375"/>
        <end position="388"/>
    </location>
</feature>
<evidence type="ECO:0000256" key="6">
    <source>
        <dbReference type="ARBA" id="ARBA00022989"/>
    </source>
</evidence>
<dbReference type="SMART" id="SM00730">
    <property type="entry name" value="PSN"/>
    <property type="match status" value="1"/>
</dbReference>
<feature type="transmembrane region" description="Helical" evidence="9">
    <location>
        <begin position="64"/>
        <end position="84"/>
    </location>
</feature>
<dbReference type="GO" id="GO:0042500">
    <property type="term" value="F:aspartic endopeptidase activity, intramembrane cleaving"/>
    <property type="evidence" value="ECO:0007669"/>
    <property type="project" value="InterPro"/>
</dbReference>
<feature type="transmembrane region" description="Helical" evidence="9">
    <location>
        <begin position="285"/>
        <end position="307"/>
    </location>
</feature>
<keyword evidence="7 9" id="KW-0472">Membrane</keyword>
<feature type="transmembrane region" description="Helical" evidence="9">
    <location>
        <begin position="313"/>
        <end position="331"/>
    </location>
</feature>
<dbReference type="Pfam" id="PF04258">
    <property type="entry name" value="Peptidase_A22B"/>
    <property type="match status" value="1"/>
</dbReference>
<dbReference type="PANTHER" id="PTHR12174">
    <property type="entry name" value="SIGNAL PEPTIDE PEPTIDASE"/>
    <property type="match status" value="1"/>
</dbReference>
<evidence type="ECO:0000256" key="9">
    <source>
        <dbReference type="SAM" id="Phobius"/>
    </source>
</evidence>
<reference evidence="11" key="1">
    <citation type="journal article" date="2018" name="Nat. Microbiol.">
        <title>Leveraging single-cell genomics to expand the fungal tree of life.</title>
        <authorList>
            <person name="Ahrendt S.R."/>
            <person name="Quandt C.A."/>
            <person name="Ciobanu D."/>
            <person name="Clum A."/>
            <person name="Salamov A."/>
            <person name="Andreopoulos B."/>
            <person name="Cheng J.F."/>
            <person name="Woyke T."/>
            <person name="Pelin A."/>
            <person name="Henrissat B."/>
            <person name="Reynolds N.K."/>
            <person name="Benny G.L."/>
            <person name="Smith M.E."/>
            <person name="James T.Y."/>
            <person name="Grigoriev I.V."/>
        </authorList>
    </citation>
    <scope>NUCLEOTIDE SEQUENCE [LARGE SCALE GENOMIC DNA]</scope>
    <source>
        <strain evidence="11">Benny S71-1</strain>
    </source>
</reference>
<dbReference type="Proteomes" id="UP000278143">
    <property type="component" value="Unassembled WGS sequence"/>
</dbReference>
<keyword evidence="5" id="KW-0256">Endoplasmic reticulum</keyword>
<feature type="compositionally biased region" description="Basic residues" evidence="8">
    <location>
        <begin position="395"/>
        <end position="404"/>
    </location>
</feature>
<comment type="subcellular location">
    <subcellularLocation>
        <location evidence="1">Endoplasmic reticulum membrane</location>
        <topology evidence="1">Multi-pass membrane protein</topology>
    </subcellularLocation>
</comment>
<dbReference type="AlphaFoldDB" id="A0A4P9Z6K7"/>
<dbReference type="GO" id="GO:0098554">
    <property type="term" value="C:cytoplasmic side of endoplasmic reticulum membrane"/>
    <property type="evidence" value="ECO:0007669"/>
    <property type="project" value="TreeGrafter"/>
</dbReference>
<dbReference type="EMBL" id="KZ989120">
    <property type="protein sequence ID" value="RKP28088.1"/>
    <property type="molecule type" value="Genomic_DNA"/>
</dbReference>
<feature type="compositionally biased region" description="Acidic residues" evidence="8">
    <location>
        <begin position="45"/>
        <end position="56"/>
    </location>
</feature>
<dbReference type="OrthoDB" id="29661at2759"/>
<keyword evidence="4" id="KW-0378">Hydrolase</keyword>
<keyword evidence="6 9" id="KW-1133">Transmembrane helix</keyword>
<dbReference type="GO" id="GO:0033619">
    <property type="term" value="P:membrane protein proteolysis"/>
    <property type="evidence" value="ECO:0007669"/>
    <property type="project" value="TreeGrafter"/>
</dbReference>
<evidence type="ECO:0000313" key="10">
    <source>
        <dbReference type="EMBL" id="RKP28088.1"/>
    </source>
</evidence>
<evidence type="ECO:0000256" key="5">
    <source>
        <dbReference type="ARBA" id="ARBA00022824"/>
    </source>
</evidence>
<organism evidence="10 11">
    <name type="scientific">Syncephalis pseudoplumigaleata</name>
    <dbReference type="NCBI Taxonomy" id="1712513"/>
    <lineage>
        <taxon>Eukaryota</taxon>
        <taxon>Fungi</taxon>
        <taxon>Fungi incertae sedis</taxon>
        <taxon>Zoopagomycota</taxon>
        <taxon>Zoopagomycotina</taxon>
        <taxon>Zoopagomycetes</taxon>
        <taxon>Zoopagales</taxon>
        <taxon>Piptocephalidaceae</taxon>
        <taxon>Syncephalis</taxon>
    </lineage>
</organism>
<sequence length="404" mass="45121">MDPGLLTAYVALSTMAVVPIYYGSFLSLKKIKRPAPSKHKADADVSSESESEEETESLSTEDAYMFPLLGSAVLFSMYLIFRFLNKEYINYLVTTYFAIIGVAALTKLGAVIIRGVTGIKERSFHLRLNKANKEYFDVRFTRLHMVSAVISFVCTAYYAYTKNWIVSNLFGIAFSLSAVQLIQLDSFKTGFILLAGLFFYDIFWVFGTEVMVSVAKNFNAPIKVMFPRSFFVAAGEKMQFTMLGLGDIVIPGVFVAMCLRFDQYLARRSTTPPTHDKPYAFAKPYFYGAFAAYVIGLTTTFVVMHTFKAAQPALLYLSPACSLSAIIVAAMRGELSQLFSYTADPPADDKKKKNNKDGDDKQEAANKDENAIKADDEDSSNDEDDAGDEGEKSRPVRRSRRNRK</sequence>
<dbReference type="GO" id="GO:0098553">
    <property type="term" value="C:lumenal side of endoplasmic reticulum membrane"/>
    <property type="evidence" value="ECO:0007669"/>
    <property type="project" value="TreeGrafter"/>
</dbReference>
<feature type="region of interest" description="Disordered" evidence="8">
    <location>
        <begin position="39"/>
        <end position="58"/>
    </location>
</feature>
<dbReference type="InterPro" id="IPR007369">
    <property type="entry name" value="Peptidase_A22B_SPP"/>
</dbReference>
<evidence type="ECO:0000256" key="2">
    <source>
        <dbReference type="ARBA" id="ARBA00006859"/>
    </source>
</evidence>
<evidence type="ECO:0000256" key="8">
    <source>
        <dbReference type="SAM" id="MobiDB-lite"/>
    </source>
</evidence>
<dbReference type="PANTHER" id="PTHR12174:SF23">
    <property type="entry name" value="MINOR HISTOCOMPATIBILITY ANTIGEN H13"/>
    <property type="match status" value="1"/>
</dbReference>
<evidence type="ECO:0000256" key="4">
    <source>
        <dbReference type="ARBA" id="ARBA00022801"/>
    </source>
</evidence>
<keyword evidence="3 9" id="KW-0812">Transmembrane</keyword>
<dbReference type="InterPro" id="IPR006639">
    <property type="entry name" value="Preselin/SPP"/>
</dbReference>
<feature type="transmembrane region" description="Helical" evidence="9">
    <location>
        <begin position="140"/>
        <end position="159"/>
    </location>
</feature>
<keyword evidence="11" id="KW-1185">Reference proteome</keyword>
<proteinExistence type="inferred from homology"/>
<feature type="transmembrane region" description="Helical" evidence="9">
    <location>
        <begin position="238"/>
        <end position="259"/>
    </location>
</feature>
<accession>A0A4P9Z6K7</accession>
<evidence type="ECO:0000256" key="3">
    <source>
        <dbReference type="ARBA" id="ARBA00022692"/>
    </source>
</evidence>
<comment type="similarity">
    <text evidence="2">Belongs to the peptidase A22B family.</text>
</comment>
<feature type="transmembrane region" description="Helical" evidence="9">
    <location>
        <begin position="165"/>
        <end position="184"/>
    </location>
</feature>